<gene>
    <name evidence="1" type="ORF">D8674_015023</name>
</gene>
<dbReference type="EMBL" id="SMOL01000401">
    <property type="protein sequence ID" value="KAB2619154.1"/>
    <property type="molecule type" value="Genomic_DNA"/>
</dbReference>
<protein>
    <submittedName>
        <fullName evidence="1">Uncharacterized protein</fullName>
    </submittedName>
</protein>
<reference evidence="1 2" key="1">
    <citation type="submission" date="2019-09" db="EMBL/GenBank/DDBJ databases">
        <authorList>
            <person name="Ou C."/>
        </authorList>
    </citation>
    <scope>NUCLEOTIDE SEQUENCE [LARGE SCALE GENOMIC DNA]</scope>
    <source>
        <strain evidence="1">S2</strain>
        <tissue evidence="1">Leaf</tissue>
    </source>
</reference>
<evidence type="ECO:0000313" key="1">
    <source>
        <dbReference type="EMBL" id="KAB2619154.1"/>
    </source>
</evidence>
<evidence type="ECO:0000313" key="2">
    <source>
        <dbReference type="Proteomes" id="UP000327157"/>
    </source>
</evidence>
<proteinExistence type="predicted"/>
<sequence>MGIPVGWCDGVEGDISCFEALINELYPSRCRNDFELSHLVSSMKPTADVPEVDMERRLTRLLSHPWYRTSEDQNDIRVEAWSMISKNNLGYGVGKEFSTIYRKYLGQSKLDWKQNFLKQPNGQSLKTFVANFDKFDKSDGMAFLHCSRICISHARDKVGMTETNVHETLKNSFPEFMAILFETLWTVDHHQFIVTDISRPYYTGKAEYSVVLGCLEKKLEFSCFVSAFEIVLSIECEGDFDRHCVHSFLSF</sequence>
<keyword evidence="2" id="KW-1185">Reference proteome</keyword>
<reference evidence="1 2" key="3">
    <citation type="submission" date="2019-11" db="EMBL/GenBank/DDBJ databases">
        <title>A de novo genome assembly of a pear dwarfing rootstock.</title>
        <authorList>
            <person name="Wang F."/>
            <person name="Wang J."/>
            <person name="Li S."/>
            <person name="Zhang Y."/>
            <person name="Fang M."/>
            <person name="Ma L."/>
            <person name="Zhao Y."/>
            <person name="Jiang S."/>
        </authorList>
    </citation>
    <scope>NUCLEOTIDE SEQUENCE [LARGE SCALE GENOMIC DNA]</scope>
    <source>
        <strain evidence="1">S2</strain>
        <tissue evidence="1">Leaf</tissue>
    </source>
</reference>
<dbReference type="AlphaFoldDB" id="A0A5N5H7N0"/>
<organism evidence="1 2">
    <name type="scientific">Pyrus ussuriensis x Pyrus communis</name>
    <dbReference type="NCBI Taxonomy" id="2448454"/>
    <lineage>
        <taxon>Eukaryota</taxon>
        <taxon>Viridiplantae</taxon>
        <taxon>Streptophyta</taxon>
        <taxon>Embryophyta</taxon>
        <taxon>Tracheophyta</taxon>
        <taxon>Spermatophyta</taxon>
        <taxon>Magnoliopsida</taxon>
        <taxon>eudicotyledons</taxon>
        <taxon>Gunneridae</taxon>
        <taxon>Pentapetalae</taxon>
        <taxon>rosids</taxon>
        <taxon>fabids</taxon>
        <taxon>Rosales</taxon>
        <taxon>Rosaceae</taxon>
        <taxon>Amygdaloideae</taxon>
        <taxon>Maleae</taxon>
        <taxon>Pyrus</taxon>
    </lineage>
</organism>
<comment type="caution">
    <text evidence="1">The sequence shown here is derived from an EMBL/GenBank/DDBJ whole genome shotgun (WGS) entry which is preliminary data.</text>
</comment>
<reference evidence="2" key="2">
    <citation type="submission" date="2019-10" db="EMBL/GenBank/DDBJ databases">
        <title>A de novo genome assembly of a pear dwarfing rootstock.</title>
        <authorList>
            <person name="Wang F."/>
            <person name="Wang J."/>
            <person name="Li S."/>
            <person name="Zhang Y."/>
            <person name="Fang M."/>
            <person name="Ma L."/>
            <person name="Zhao Y."/>
            <person name="Jiang S."/>
        </authorList>
    </citation>
    <scope>NUCLEOTIDE SEQUENCE [LARGE SCALE GENOMIC DNA]</scope>
</reference>
<name>A0A5N5H7N0_9ROSA</name>
<dbReference type="Proteomes" id="UP000327157">
    <property type="component" value="Chromosome 15"/>
</dbReference>
<accession>A0A5N5H7N0</accession>